<keyword evidence="1" id="KW-0812">Transmembrane</keyword>
<accession>A0A085LRJ4</accession>
<organism evidence="2 3">
    <name type="scientific">Trichuris suis</name>
    <name type="common">pig whipworm</name>
    <dbReference type="NCBI Taxonomy" id="68888"/>
    <lineage>
        <taxon>Eukaryota</taxon>
        <taxon>Metazoa</taxon>
        <taxon>Ecdysozoa</taxon>
        <taxon>Nematoda</taxon>
        <taxon>Enoplea</taxon>
        <taxon>Dorylaimia</taxon>
        <taxon>Trichinellida</taxon>
        <taxon>Trichuridae</taxon>
        <taxon>Trichuris</taxon>
    </lineage>
</organism>
<keyword evidence="3" id="KW-1185">Reference proteome</keyword>
<evidence type="ECO:0000313" key="2">
    <source>
        <dbReference type="EMBL" id="KFD47590.1"/>
    </source>
</evidence>
<protein>
    <submittedName>
        <fullName evidence="2">Uncharacterized protein</fullName>
    </submittedName>
</protein>
<keyword evidence="1" id="KW-0472">Membrane</keyword>
<feature type="transmembrane region" description="Helical" evidence="1">
    <location>
        <begin position="12"/>
        <end position="35"/>
    </location>
</feature>
<dbReference type="AlphaFoldDB" id="A0A085LRJ4"/>
<sequence>MSSMGNPRLLQASVHYVLLAMYLMFPLGGALLLMLTNGNVPDGKEGLRKRAGTRYDKTNKEIPRQLSMTTKNPERYHLLCIIGCELVTVCQLVSTILCDGMVPEAEMQPS</sequence>
<proteinExistence type="predicted"/>
<dbReference type="EMBL" id="KL363320">
    <property type="protein sequence ID" value="KFD47590.1"/>
    <property type="molecule type" value="Genomic_DNA"/>
</dbReference>
<gene>
    <name evidence="2" type="ORF">M513_11509</name>
</gene>
<name>A0A085LRJ4_9BILA</name>
<keyword evidence="1" id="KW-1133">Transmembrane helix</keyword>
<evidence type="ECO:0000313" key="3">
    <source>
        <dbReference type="Proteomes" id="UP000030764"/>
    </source>
</evidence>
<dbReference type="Proteomes" id="UP000030764">
    <property type="component" value="Unassembled WGS sequence"/>
</dbReference>
<feature type="non-terminal residue" evidence="2">
    <location>
        <position position="110"/>
    </location>
</feature>
<reference evidence="2 3" key="1">
    <citation type="journal article" date="2014" name="Nat. Genet.">
        <title>Genome and transcriptome of the porcine whipworm Trichuris suis.</title>
        <authorList>
            <person name="Jex A.R."/>
            <person name="Nejsum P."/>
            <person name="Schwarz E.M."/>
            <person name="Hu L."/>
            <person name="Young N.D."/>
            <person name="Hall R.S."/>
            <person name="Korhonen P.K."/>
            <person name="Liao S."/>
            <person name="Thamsborg S."/>
            <person name="Xia J."/>
            <person name="Xu P."/>
            <person name="Wang S."/>
            <person name="Scheerlinck J.P."/>
            <person name="Hofmann A."/>
            <person name="Sternberg P.W."/>
            <person name="Wang J."/>
            <person name="Gasser R.B."/>
        </authorList>
    </citation>
    <scope>NUCLEOTIDE SEQUENCE [LARGE SCALE GENOMIC DNA]</scope>
    <source>
        <strain evidence="2">DCEP-RM93M</strain>
    </source>
</reference>
<evidence type="ECO:0000256" key="1">
    <source>
        <dbReference type="SAM" id="Phobius"/>
    </source>
</evidence>